<protein>
    <recommendedName>
        <fullName evidence="4">DUF255 domain-containing protein</fullName>
    </recommendedName>
</protein>
<proteinExistence type="predicted"/>
<feature type="signal peptide" evidence="1">
    <location>
        <begin position="1"/>
        <end position="21"/>
    </location>
</feature>
<dbReference type="Gene3D" id="3.40.30.10">
    <property type="entry name" value="Glutaredoxin"/>
    <property type="match status" value="1"/>
</dbReference>
<evidence type="ECO:0000313" key="3">
    <source>
        <dbReference type="Proteomes" id="UP001325680"/>
    </source>
</evidence>
<feature type="chain" id="PRO_5046252263" description="DUF255 domain-containing protein" evidence="1">
    <location>
        <begin position="22"/>
        <end position="442"/>
    </location>
</feature>
<dbReference type="Proteomes" id="UP001325680">
    <property type="component" value="Chromosome"/>
</dbReference>
<gene>
    <name evidence="2" type="ORF">U0035_12155</name>
</gene>
<name>A0ABZ0W178_9BACT</name>
<dbReference type="RefSeq" id="WP_114790055.1">
    <property type="nucleotide sequence ID" value="NZ_CP139960.1"/>
</dbReference>
<evidence type="ECO:0008006" key="4">
    <source>
        <dbReference type="Google" id="ProtNLM"/>
    </source>
</evidence>
<accession>A0ABZ0W178</accession>
<dbReference type="SUPFAM" id="SSF52833">
    <property type="entry name" value="Thioredoxin-like"/>
    <property type="match status" value="1"/>
</dbReference>
<keyword evidence="3" id="KW-1185">Reference proteome</keyword>
<reference evidence="2 3" key="1">
    <citation type="submission" date="2023-12" db="EMBL/GenBank/DDBJ databases">
        <title>Genome sequencing and assembly of bacterial species from a model synthetic community.</title>
        <authorList>
            <person name="Hogle S.L."/>
        </authorList>
    </citation>
    <scope>NUCLEOTIDE SEQUENCE [LARGE SCALE GENOMIC DNA]</scope>
    <source>
        <strain evidence="2 3">HAMBI_3031</strain>
    </source>
</reference>
<dbReference type="InterPro" id="IPR036249">
    <property type="entry name" value="Thioredoxin-like_sf"/>
</dbReference>
<keyword evidence="1" id="KW-0732">Signal</keyword>
<evidence type="ECO:0000256" key="1">
    <source>
        <dbReference type="SAM" id="SignalP"/>
    </source>
</evidence>
<evidence type="ECO:0000313" key="2">
    <source>
        <dbReference type="EMBL" id="WQD36418.1"/>
    </source>
</evidence>
<organism evidence="2 3">
    <name type="scientific">Niabella yanshanensis</name>
    <dbReference type="NCBI Taxonomy" id="577386"/>
    <lineage>
        <taxon>Bacteria</taxon>
        <taxon>Pseudomonadati</taxon>
        <taxon>Bacteroidota</taxon>
        <taxon>Chitinophagia</taxon>
        <taxon>Chitinophagales</taxon>
        <taxon>Chitinophagaceae</taxon>
        <taxon>Niabella</taxon>
    </lineage>
</organism>
<dbReference type="EMBL" id="CP139960">
    <property type="protein sequence ID" value="WQD36418.1"/>
    <property type="molecule type" value="Genomic_DNA"/>
</dbReference>
<sequence length="442" mass="50888">MKTPKLVLLLLVCFFSSITKAQENLFEELSYKQALKKSAAFKKPVLLFYEMDDNEKWNEVIPKALSKPDIARLINDYFISIKVSLESKDRIIVQDLVNQKVPFSLYFLDEEGSLLPFLKSAMPVSMDSVIKYALKTYQNRALVQQIEKTYFDKGNKNIEDLKKLIQAKTDLGLDTKLLLTEFINLLPRDSFNTGSVRFLMRQSPAFGSNAYQRAVNSANFSEAWWPMALQERIEINQRIIKKSTNIAITNRDMNYVKSVVQFARFTCNTEKDKLYAERTVLMNYYMHTGDTIRYMEIAAMFNDDYAAASRQAGIITATDSTDAADPEIPERLRQLNTPTAVRVAGRSPQAIYLNSAANYFYRIDREKRYLQKAVNWAALSVALYPDYMNRHTYALLLYRSGNKEQAIEMERLAIKNAKDKQLSIASKWEPLLQKMKDGAEIN</sequence>